<evidence type="ECO:0000256" key="6">
    <source>
        <dbReference type="ARBA" id="ARBA00022989"/>
    </source>
</evidence>
<keyword evidence="4" id="KW-0309">Germination</keyword>
<dbReference type="GO" id="GO:0009847">
    <property type="term" value="P:spore germination"/>
    <property type="evidence" value="ECO:0007669"/>
    <property type="project" value="InterPro"/>
</dbReference>
<reference evidence="10" key="1">
    <citation type="journal article" date="2014" name="Int. J. Syst. Evol. Microbiol.">
        <title>Complete genome sequence of Corynebacterium casei LMG S-19264T (=DSM 44701T), isolated from a smear-ripened cheese.</title>
        <authorList>
            <consortium name="US DOE Joint Genome Institute (JGI-PGF)"/>
            <person name="Walter F."/>
            <person name="Albersmeier A."/>
            <person name="Kalinowski J."/>
            <person name="Ruckert C."/>
        </authorList>
    </citation>
    <scope>NUCLEOTIDE SEQUENCE</scope>
    <source>
        <strain evidence="10">JCM 14719</strain>
    </source>
</reference>
<comment type="similarity">
    <text evidence="2">Belongs to the amino acid-polyamine-organocation (APC) superfamily. Spore germination protein (SGP) (TC 2.A.3.9) family.</text>
</comment>
<evidence type="ECO:0000256" key="4">
    <source>
        <dbReference type="ARBA" id="ARBA00022544"/>
    </source>
</evidence>
<feature type="transmembrane region" description="Helical" evidence="9">
    <location>
        <begin position="153"/>
        <end position="173"/>
    </location>
</feature>
<keyword evidence="5 9" id="KW-0812">Transmembrane</keyword>
<protein>
    <submittedName>
        <fullName evidence="10">Spore germination protein B2</fullName>
    </submittedName>
</protein>
<feature type="transmembrane region" description="Helical" evidence="9">
    <location>
        <begin position="90"/>
        <end position="112"/>
    </location>
</feature>
<dbReference type="PANTHER" id="PTHR34975:SF2">
    <property type="entry name" value="SPORE GERMINATION PROTEIN A2"/>
    <property type="match status" value="1"/>
</dbReference>
<feature type="transmembrane region" description="Helical" evidence="9">
    <location>
        <begin position="37"/>
        <end position="58"/>
    </location>
</feature>
<comment type="caution">
    <text evidence="10">The sequence shown here is derived from an EMBL/GenBank/DDBJ whole genome shotgun (WGS) entry which is preliminary data.</text>
</comment>
<evidence type="ECO:0000256" key="5">
    <source>
        <dbReference type="ARBA" id="ARBA00022692"/>
    </source>
</evidence>
<dbReference type="AlphaFoldDB" id="A0A8J3B4Q8"/>
<feature type="transmembrane region" description="Helical" evidence="9">
    <location>
        <begin position="313"/>
        <end position="331"/>
    </location>
</feature>
<dbReference type="Gene3D" id="1.20.1740.10">
    <property type="entry name" value="Amino acid/polyamine transporter I"/>
    <property type="match status" value="1"/>
</dbReference>
<dbReference type="Proteomes" id="UP000637720">
    <property type="component" value="Unassembled WGS sequence"/>
</dbReference>
<feature type="transmembrane region" description="Helical" evidence="9">
    <location>
        <begin position="278"/>
        <end position="301"/>
    </location>
</feature>
<evidence type="ECO:0000256" key="7">
    <source>
        <dbReference type="ARBA" id="ARBA00023136"/>
    </source>
</evidence>
<evidence type="ECO:0000256" key="9">
    <source>
        <dbReference type="SAM" id="Phobius"/>
    </source>
</evidence>
<keyword evidence="7 9" id="KW-0472">Membrane</keyword>
<feature type="region of interest" description="Disordered" evidence="8">
    <location>
        <begin position="371"/>
        <end position="393"/>
    </location>
</feature>
<feature type="transmembrane region" description="Helical" evidence="9">
    <location>
        <begin position="124"/>
        <end position="141"/>
    </location>
</feature>
<sequence length="393" mass="43252">MLSPVLTTAQLVYLIAHTLIGIGVLTLPRDISEGTRGSGYVAIPLAALLNFVPIWLWLRLFQRFPNRSFFWIVDQTLPLQHPLLKTAYRVLWWLPLMGAHLFIQAIMARIFADVVSATALPNTPVAVVVFMMLLTSTLFGLMDVDAQMRVNEILFPILIFPLVVIGVLALSRAETYNLVHPLYELTPEHLLKGTVAATFAYQGYQILSVYGGFLQNPHRSTGAAVAGIGVPTLLYLMVTMIAIAVFGFEELVSITWPTFELVRVTTFPGLLLERLESAFLTVWVVAVFTTMANTTGAHVLLNQWLFSLKKKGKILMGLAIFVSTLVLALWPRDFLMVDRWSKAIGYYAFGVSVAYPLLLLVLARRVPARAASAADGPPSGTPNPTDAKGGQPT</sequence>
<dbReference type="InterPro" id="IPR004761">
    <property type="entry name" value="Spore_GerAB"/>
</dbReference>
<dbReference type="Pfam" id="PF03845">
    <property type="entry name" value="Spore_permease"/>
    <property type="match status" value="1"/>
</dbReference>
<feature type="transmembrane region" description="Helical" evidence="9">
    <location>
        <begin position="343"/>
        <end position="363"/>
    </location>
</feature>
<reference evidence="10" key="2">
    <citation type="submission" date="2020-09" db="EMBL/GenBank/DDBJ databases">
        <authorList>
            <person name="Sun Q."/>
            <person name="Ohkuma M."/>
        </authorList>
    </citation>
    <scope>NUCLEOTIDE SEQUENCE</scope>
    <source>
        <strain evidence="10">JCM 14719</strain>
    </source>
</reference>
<comment type="subcellular location">
    <subcellularLocation>
        <location evidence="1">Membrane</location>
        <topology evidence="1">Multi-pass membrane protein</topology>
    </subcellularLocation>
</comment>
<keyword evidence="11" id="KW-1185">Reference proteome</keyword>
<feature type="transmembrane region" description="Helical" evidence="9">
    <location>
        <begin position="193"/>
        <end position="213"/>
    </location>
</feature>
<evidence type="ECO:0000313" key="10">
    <source>
        <dbReference type="EMBL" id="GGJ94194.1"/>
    </source>
</evidence>
<keyword evidence="6 9" id="KW-1133">Transmembrane helix</keyword>
<accession>A0A8J3B4Q8</accession>
<feature type="transmembrane region" description="Helical" evidence="9">
    <location>
        <begin position="225"/>
        <end position="248"/>
    </location>
</feature>
<evidence type="ECO:0000256" key="3">
    <source>
        <dbReference type="ARBA" id="ARBA00022448"/>
    </source>
</evidence>
<dbReference type="EMBL" id="BMOF01000005">
    <property type="protein sequence ID" value="GGJ94194.1"/>
    <property type="molecule type" value="Genomic_DNA"/>
</dbReference>
<evidence type="ECO:0000256" key="2">
    <source>
        <dbReference type="ARBA" id="ARBA00007998"/>
    </source>
</evidence>
<keyword evidence="3" id="KW-0813">Transport</keyword>
<proteinExistence type="inferred from homology"/>
<organism evidence="10 11">
    <name type="scientific">Calditerricola satsumensis</name>
    <dbReference type="NCBI Taxonomy" id="373054"/>
    <lineage>
        <taxon>Bacteria</taxon>
        <taxon>Bacillati</taxon>
        <taxon>Bacillota</taxon>
        <taxon>Bacilli</taxon>
        <taxon>Bacillales</taxon>
        <taxon>Bacillaceae</taxon>
        <taxon>Calditerricola</taxon>
    </lineage>
</organism>
<evidence type="ECO:0000313" key="11">
    <source>
        <dbReference type="Proteomes" id="UP000637720"/>
    </source>
</evidence>
<gene>
    <name evidence="10" type="primary">gerBB</name>
    <name evidence="10" type="ORF">GCM10007043_05030</name>
</gene>
<evidence type="ECO:0000256" key="8">
    <source>
        <dbReference type="SAM" id="MobiDB-lite"/>
    </source>
</evidence>
<name>A0A8J3B4Q8_9BACI</name>
<dbReference type="PANTHER" id="PTHR34975">
    <property type="entry name" value="SPORE GERMINATION PROTEIN A2"/>
    <property type="match status" value="1"/>
</dbReference>
<evidence type="ECO:0000256" key="1">
    <source>
        <dbReference type="ARBA" id="ARBA00004141"/>
    </source>
</evidence>
<dbReference type="GO" id="GO:0016020">
    <property type="term" value="C:membrane"/>
    <property type="evidence" value="ECO:0007669"/>
    <property type="project" value="UniProtKB-SubCell"/>
</dbReference>